<evidence type="ECO:0000313" key="9">
    <source>
        <dbReference type="EnsemblMetazoa" id="tetur23g02030.1"/>
    </source>
</evidence>
<dbReference type="AlphaFoldDB" id="T1KVV9"/>
<sequence>MMAFTFKLDDIHRDLTELSDHMAVFKNDVQRIAVGLENKRKSLENVLKNCRDPICIELEQKYRNKLSRFQISAKLNNLPDLSPVISNISQLLKAGIVNEVLKGKSSFDRISFEIQQAVNGTIPEIKKQIRLVGRDLSSTADDINNLLNLPDEDIENGKHNIDVGSQFLIKYDVYRNLGCLGGTTLVFTIMLAYSIGLLCGVCKKQPTYHEYRSRRVKPPTSCPFRFGICHVFLLFAILMLATIIFFITGSVVDRVGCYYLEHPEEPQTRQLMAILQKKLDDGTISKSIDQVALIRGIKPNIADVIARCHQNSSLYNVLQPNKYNSIQLPNNKIIAGFNLSNVLEFKGRYKIEARLRRLLDNVNFDPSSIVILTHKATSLLERLKDSNLDDLNFSSFSNLMYQKITPLDLHNVSIELKAEAKKLPTSQISYSAELADIGIILDGYHNQLKEVQDSLSKLNRAAQKIKDKSSYGSRGIRDALTILIKQAKSAQYLIEKNGKNAIKEDAEHFINDLGALIDQYAQHVFDQVSIKHNFVFQSFIYSII</sequence>
<keyword evidence="7" id="KW-0175">Coiled coil</keyword>
<organism evidence="9 10">
    <name type="scientific">Tetranychus urticae</name>
    <name type="common">Two-spotted spider mite</name>
    <dbReference type="NCBI Taxonomy" id="32264"/>
    <lineage>
        <taxon>Eukaryota</taxon>
        <taxon>Metazoa</taxon>
        <taxon>Ecdysozoa</taxon>
        <taxon>Arthropoda</taxon>
        <taxon>Chelicerata</taxon>
        <taxon>Arachnida</taxon>
        <taxon>Acari</taxon>
        <taxon>Acariformes</taxon>
        <taxon>Trombidiformes</taxon>
        <taxon>Prostigmata</taxon>
        <taxon>Eleutherengona</taxon>
        <taxon>Raphignathae</taxon>
        <taxon>Tetranychoidea</taxon>
        <taxon>Tetranychidae</taxon>
        <taxon>Tetranychus</taxon>
    </lineage>
</organism>
<proteinExistence type="inferred from homology"/>
<keyword evidence="10" id="KW-1185">Reference proteome</keyword>
<evidence type="ECO:0000256" key="1">
    <source>
        <dbReference type="ARBA" id="ARBA00004141"/>
    </source>
</evidence>
<comment type="similarity">
    <text evidence="2">Belongs to the prominin family.</text>
</comment>
<feature type="transmembrane region" description="Helical" evidence="8">
    <location>
        <begin position="180"/>
        <end position="202"/>
    </location>
</feature>
<dbReference type="PANTHER" id="PTHR22730:SF1">
    <property type="entry name" value="PROMININ-LIKE PROTEIN"/>
    <property type="match status" value="1"/>
</dbReference>
<keyword evidence="4 8" id="KW-1133">Transmembrane helix</keyword>
<keyword evidence="3 8" id="KW-0812">Transmembrane</keyword>
<evidence type="ECO:0000256" key="7">
    <source>
        <dbReference type="SAM" id="Coils"/>
    </source>
</evidence>
<evidence type="ECO:0000256" key="2">
    <source>
        <dbReference type="ARBA" id="ARBA00006058"/>
    </source>
</evidence>
<feature type="transmembrane region" description="Helical" evidence="8">
    <location>
        <begin position="223"/>
        <end position="247"/>
    </location>
</feature>
<evidence type="ECO:0000256" key="8">
    <source>
        <dbReference type="SAM" id="Phobius"/>
    </source>
</evidence>
<keyword evidence="6" id="KW-0325">Glycoprotein</keyword>
<keyword evidence="5 8" id="KW-0472">Membrane</keyword>
<evidence type="ECO:0000256" key="6">
    <source>
        <dbReference type="ARBA" id="ARBA00023180"/>
    </source>
</evidence>
<evidence type="ECO:0000256" key="4">
    <source>
        <dbReference type="ARBA" id="ARBA00022989"/>
    </source>
</evidence>
<dbReference type="Pfam" id="PF05478">
    <property type="entry name" value="Prominin"/>
    <property type="match status" value="1"/>
</dbReference>
<name>T1KVV9_TETUR</name>
<dbReference type="EnsemblMetazoa" id="tetur23g02030.1">
    <property type="protein sequence ID" value="tetur23g02030.1"/>
    <property type="gene ID" value="tetur23g02030"/>
</dbReference>
<reference evidence="9" key="2">
    <citation type="submission" date="2015-06" db="UniProtKB">
        <authorList>
            <consortium name="EnsemblMetazoa"/>
        </authorList>
    </citation>
    <scope>IDENTIFICATION</scope>
</reference>
<dbReference type="PANTHER" id="PTHR22730">
    <property type="entry name" value="PROMININ PROM PROTEIN"/>
    <property type="match status" value="1"/>
</dbReference>
<dbReference type="GO" id="GO:0016020">
    <property type="term" value="C:membrane"/>
    <property type="evidence" value="ECO:0007669"/>
    <property type="project" value="UniProtKB-SubCell"/>
</dbReference>
<evidence type="ECO:0008006" key="11">
    <source>
        <dbReference type="Google" id="ProtNLM"/>
    </source>
</evidence>
<evidence type="ECO:0000256" key="5">
    <source>
        <dbReference type="ARBA" id="ARBA00023136"/>
    </source>
</evidence>
<feature type="coiled-coil region" evidence="7">
    <location>
        <begin position="441"/>
        <end position="468"/>
    </location>
</feature>
<dbReference type="Proteomes" id="UP000015104">
    <property type="component" value="Unassembled WGS sequence"/>
</dbReference>
<dbReference type="HOGENOM" id="CLU_008293_0_0_1"/>
<dbReference type="InterPro" id="IPR008795">
    <property type="entry name" value="Prominin"/>
</dbReference>
<reference evidence="10" key="1">
    <citation type="submission" date="2011-08" db="EMBL/GenBank/DDBJ databases">
        <authorList>
            <person name="Rombauts S."/>
        </authorList>
    </citation>
    <scope>NUCLEOTIDE SEQUENCE</scope>
    <source>
        <strain evidence="10">London</strain>
    </source>
</reference>
<evidence type="ECO:0000313" key="10">
    <source>
        <dbReference type="Proteomes" id="UP000015104"/>
    </source>
</evidence>
<evidence type="ECO:0000256" key="3">
    <source>
        <dbReference type="ARBA" id="ARBA00022692"/>
    </source>
</evidence>
<comment type="subcellular location">
    <subcellularLocation>
        <location evidence="1">Membrane</location>
        <topology evidence="1">Multi-pass membrane protein</topology>
    </subcellularLocation>
</comment>
<accession>T1KVV9</accession>
<protein>
    <recommendedName>
        <fullName evidence="11">Prominin</fullName>
    </recommendedName>
</protein>
<dbReference type="eggNOG" id="KOG4331">
    <property type="taxonomic scope" value="Eukaryota"/>
</dbReference>
<dbReference type="EMBL" id="CAEY01000615">
    <property type="status" value="NOT_ANNOTATED_CDS"/>
    <property type="molecule type" value="Genomic_DNA"/>
</dbReference>